<accession>A0A397TZ87</accession>
<dbReference type="EMBL" id="QKWP01005115">
    <property type="protein sequence ID" value="RIB00146.1"/>
    <property type="molecule type" value="Genomic_DNA"/>
</dbReference>
<reference evidence="1 2" key="1">
    <citation type="submission" date="2018-06" db="EMBL/GenBank/DDBJ databases">
        <title>Comparative genomics reveals the genomic features of Rhizophagus irregularis, R. cerebriforme, R. diaphanum and Gigaspora rosea, and their symbiotic lifestyle signature.</title>
        <authorList>
            <person name="Morin E."/>
            <person name="San Clemente H."/>
            <person name="Chen E.C.H."/>
            <person name="De La Providencia I."/>
            <person name="Hainaut M."/>
            <person name="Kuo A."/>
            <person name="Kohler A."/>
            <person name="Murat C."/>
            <person name="Tang N."/>
            <person name="Roy S."/>
            <person name="Loubradou J."/>
            <person name="Henrissat B."/>
            <person name="Grigoriev I.V."/>
            <person name="Corradi N."/>
            <person name="Roux C."/>
            <person name="Martin F.M."/>
        </authorList>
    </citation>
    <scope>NUCLEOTIDE SEQUENCE [LARGE SCALE GENOMIC DNA]</scope>
    <source>
        <strain evidence="1 2">DAOM 194757</strain>
    </source>
</reference>
<gene>
    <name evidence="1" type="ORF">C2G38_2130405</name>
</gene>
<sequence>MLLIMFIIIVVLTIINNSLMNSLRLKENMILYQLFDPMKLHNNGLFRSEFLYKSWSLKRNGASIMCVVYMRHLVKVS</sequence>
<name>A0A397TZ87_9GLOM</name>
<evidence type="ECO:0000313" key="2">
    <source>
        <dbReference type="Proteomes" id="UP000266673"/>
    </source>
</evidence>
<organism evidence="1 2">
    <name type="scientific">Gigaspora rosea</name>
    <dbReference type="NCBI Taxonomy" id="44941"/>
    <lineage>
        <taxon>Eukaryota</taxon>
        <taxon>Fungi</taxon>
        <taxon>Fungi incertae sedis</taxon>
        <taxon>Mucoromycota</taxon>
        <taxon>Glomeromycotina</taxon>
        <taxon>Glomeromycetes</taxon>
        <taxon>Diversisporales</taxon>
        <taxon>Gigasporaceae</taxon>
        <taxon>Gigaspora</taxon>
    </lineage>
</organism>
<comment type="caution">
    <text evidence="1">The sequence shown here is derived from an EMBL/GenBank/DDBJ whole genome shotgun (WGS) entry which is preliminary data.</text>
</comment>
<proteinExistence type="predicted"/>
<dbReference type="Proteomes" id="UP000266673">
    <property type="component" value="Unassembled WGS sequence"/>
</dbReference>
<protein>
    <submittedName>
        <fullName evidence="1">Uncharacterized protein</fullName>
    </submittedName>
</protein>
<evidence type="ECO:0000313" key="1">
    <source>
        <dbReference type="EMBL" id="RIB00146.1"/>
    </source>
</evidence>
<dbReference type="AlphaFoldDB" id="A0A397TZ87"/>
<keyword evidence="2" id="KW-1185">Reference proteome</keyword>